<gene>
    <name evidence="1" type="ORF">F383_38562</name>
</gene>
<evidence type="ECO:0000313" key="1">
    <source>
        <dbReference type="EMBL" id="KHG13511.1"/>
    </source>
</evidence>
<name>A0A0B0NQZ8_GOSAR</name>
<evidence type="ECO:0000313" key="2">
    <source>
        <dbReference type="Proteomes" id="UP000032142"/>
    </source>
</evidence>
<accession>A0A0B0NQZ8</accession>
<dbReference type="Proteomes" id="UP000032142">
    <property type="component" value="Unassembled WGS sequence"/>
</dbReference>
<keyword evidence="2" id="KW-1185">Reference proteome</keyword>
<sequence>MIMINHPNG</sequence>
<reference evidence="2" key="1">
    <citation type="submission" date="2014-09" db="EMBL/GenBank/DDBJ databases">
        <authorList>
            <person name="Mudge J."/>
            <person name="Ramaraj T."/>
            <person name="Lindquist I.E."/>
            <person name="Bharti A.K."/>
            <person name="Sundararajan A."/>
            <person name="Cameron C.T."/>
            <person name="Woodward J.E."/>
            <person name="May G.D."/>
            <person name="Brubaker C."/>
            <person name="Broadhvest J."/>
            <person name="Wilkins T.A."/>
        </authorList>
    </citation>
    <scope>NUCLEOTIDE SEQUENCE</scope>
    <source>
        <strain evidence="2">cv. AKA8401</strain>
    </source>
</reference>
<dbReference type="EMBL" id="KN399770">
    <property type="protein sequence ID" value="KHG13511.1"/>
    <property type="molecule type" value="Genomic_DNA"/>
</dbReference>
<proteinExistence type="predicted"/>
<protein>
    <submittedName>
        <fullName evidence="1">Uncharacterized protein</fullName>
    </submittedName>
</protein>
<organism evidence="1 2">
    <name type="scientific">Gossypium arboreum</name>
    <name type="common">Tree cotton</name>
    <name type="synonym">Gossypium nanking</name>
    <dbReference type="NCBI Taxonomy" id="29729"/>
    <lineage>
        <taxon>Eukaryota</taxon>
        <taxon>Viridiplantae</taxon>
        <taxon>Streptophyta</taxon>
        <taxon>Embryophyta</taxon>
        <taxon>Tracheophyta</taxon>
        <taxon>Spermatophyta</taxon>
        <taxon>Magnoliopsida</taxon>
        <taxon>eudicotyledons</taxon>
        <taxon>Gunneridae</taxon>
        <taxon>Pentapetalae</taxon>
        <taxon>rosids</taxon>
        <taxon>malvids</taxon>
        <taxon>Malvales</taxon>
        <taxon>Malvaceae</taxon>
        <taxon>Malvoideae</taxon>
        <taxon>Gossypium</taxon>
    </lineage>
</organism>